<dbReference type="InterPro" id="IPR000515">
    <property type="entry name" value="MetI-like"/>
</dbReference>
<comment type="similarity">
    <text evidence="7">Belongs to the binding-protein-dependent transport system permease family.</text>
</comment>
<gene>
    <name evidence="9" type="ORF">MJG50_11500</name>
</gene>
<feature type="transmembrane region" description="Helical" evidence="7">
    <location>
        <begin position="145"/>
        <end position="165"/>
    </location>
</feature>
<keyword evidence="4 7" id="KW-0812">Transmembrane</keyword>
<dbReference type="AlphaFoldDB" id="A0AAW5E3X9"/>
<dbReference type="CDD" id="cd06261">
    <property type="entry name" value="TM_PBP2"/>
    <property type="match status" value="1"/>
</dbReference>
<proteinExistence type="inferred from homology"/>
<dbReference type="Pfam" id="PF00528">
    <property type="entry name" value="BPD_transp_1"/>
    <property type="match status" value="1"/>
</dbReference>
<dbReference type="Proteomes" id="UP001431131">
    <property type="component" value="Unassembled WGS sequence"/>
</dbReference>
<comment type="caution">
    <text evidence="9">The sequence shown here is derived from an EMBL/GenBank/DDBJ whole genome shotgun (WGS) entry which is preliminary data.</text>
</comment>
<evidence type="ECO:0000256" key="3">
    <source>
        <dbReference type="ARBA" id="ARBA00022475"/>
    </source>
</evidence>
<evidence type="ECO:0000313" key="9">
    <source>
        <dbReference type="EMBL" id="MCH1625955.1"/>
    </source>
</evidence>
<evidence type="ECO:0000256" key="2">
    <source>
        <dbReference type="ARBA" id="ARBA00022448"/>
    </source>
</evidence>
<dbReference type="GO" id="GO:0005886">
    <property type="term" value="C:plasma membrane"/>
    <property type="evidence" value="ECO:0007669"/>
    <property type="project" value="UniProtKB-SubCell"/>
</dbReference>
<keyword evidence="10" id="KW-1185">Reference proteome</keyword>
<comment type="subcellular location">
    <subcellularLocation>
        <location evidence="1 7">Cell membrane</location>
        <topology evidence="1 7">Multi-pass membrane protein</topology>
    </subcellularLocation>
</comment>
<evidence type="ECO:0000256" key="7">
    <source>
        <dbReference type="RuleBase" id="RU363032"/>
    </source>
</evidence>
<reference evidence="9" key="1">
    <citation type="submission" date="2022-02" db="EMBL/GenBank/DDBJ databases">
        <title>Fredinandcohnia quinoae sp. nov. isolated from Chenopodium quinoa seeds.</title>
        <authorList>
            <person name="Saati-Santamaria Z."/>
            <person name="Flores-Felix J.D."/>
            <person name="Igual J.M."/>
            <person name="Velazquez E."/>
            <person name="Garcia-Fraile P."/>
            <person name="Martinez-Molina E."/>
        </authorList>
    </citation>
    <scope>NUCLEOTIDE SEQUENCE</scope>
    <source>
        <strain evidence="9">SECRCQ15</strain>
    </source>
</reference>
<feature type="transmembrane region" description="Helical" evidence="7">
    <location>
        <begin position="252"/>
        <end position="272"/>
    </location>
</feature>
<evidence type="ECO:0000259" key="8">
    <source>
        <dbReference type="PROSITE" id="PS50928"/>
    </source>
</evidence>
<evidence type="ECO:0000256" key="4">
    <source>
        <dbReference type="ARBA" id="ARBA00022692"/>
    </source>
</evidence>
<dbReference type="Gene3D" id="1.10.3720.10">
    <property type="entry name" value="MetI-like"/>
    <property type="match status" value="1"/>
</dbReference>
<keyword evidence="3" id="KW-1003">Cell membrane</keyword>
<dbReference type="GO" id="GO:0055085">
    <property type="term" value="P:transmembrane transport"/>
    <property type="evidence" value="ECO:0007669"/>
    <property type="project" value="InterPro"/>
</dbReference>
<keyword evidence="5 7" id="KW-1133">Transmembrane helix</keyword>
<dbReference type="InterPro" id="IPR035906">
    <property type="entry name" value="MetI-like_sf"/>
</dbReference>
<evidence type="ECO:0000256" key="1">
    <source>
        <dbReference type="ARBA" id="ARBA00004651"/>
    </source>
</evidence>
<accession>A0AAW5E3X9</accession>
<feature type="domain" description="ABC transmembrane type-1" evidence="8">
    <location>
        <begin position="107"/>
        <end position="320"/>
    </location>
</feature>
<keyword evidence="6 7" id="KW-0472">Membrane</keyword>
<name>A0AAW5E3X9_9BACI</name>
<evidence type="ECO:0000313" key="10">
    <source>
        <dbReference type="Proteomes" id="UP001431131"/>
    </source>
</evidence>
<dbReference type="EMBL" id="JAKTTI010000016">
    <property type="protein sequence ID" value="MCH1625955.1"/>
    <property type="molecule type" value="Genomic_DNA"/>
</dbReference>
<feature type="transmembrane region" description="Helical" evidence="7">
    <location>
        <begin position="194"/>
        <end position="216"/>
    </location>
</feature>
<dbReference type="PANTHER" id="PTHR30193:SF37">
    <property type="entry name" value="INNER MEMBRANE ABC TRANSPORTER PERMEASE PROTEIN YCJO"/>
    <property type="match status" value="1"/>
</dbReference>
<dbReference type="InterPro" id="IPR051393">
    <property type="entry name" value="ABC_transporter_permease"/>
</dbReference>
<dbReference type="PANTHER" id="PTHR30193">
    <property type="entry name" value="ABC TRANSPORTER PERMEASE PROTEIN"/>
    <property type="match status" value="1"/>
</dbReference>
<dbReference type="RefSeq" id="WP_240255875.1">
    <property type="nucleotide sequence ID" value="NZ_JAKTTI010000016.1"/>
</dbReference>
<evidence type="ECO:0000256" key="6">
    <source>
        <dbReference type="ARBA" id="ARBA00023136"/>
    </source>
</evidence>
<organism evidence="9 10">
    <name type="scientific">Fredinandcohnia quinoae</name>
    <dbReference type="NCBI Taxonomy" id="2918902"/>
    <lineage>
        <taxon>Bacteria</taxon>
        <taxon>Bacillati</taxon>
        <taxon>Bacillota</taxon>
        <taxon>Bacilli</taxon>
        <taxon>Bacillales</taxon>
        <taxon>Bacillaceae</taxon>
        <taxon>Fredinandcohnia</taxon>
    </lineage>
</organism>
<keyword evidence="2 7" id="KW-0813">Transport</keyword>
<feature type="transmembrane region" description="Helical" evidence="7">
    <location>
        <begin position="299"/>
        <end position="319"/>
    </location>
</feature>
<dbReference type="PROSITE" id="PS50928">
    <property type="entry name" value="ABC_TM1"/>
    <property type="match status" value="1"/>
</dbReference>
<dbReference type="SUPFAM" id="SSF161098">
    <property type="entry name" value="MetI-like"/>
    <property type="match status" value="1"/>
</dbReference>
<evidence type="ECO:0000256" key="5">
    <source>
        <dbReference type="ARBA" id="ARBA00022989"/>
    </source>
</evidence>
<protein>
    <submittedName>
        <fullName evidence="9">Sugar ABC transporter permease</fullName>
    </submittedName>
</protein>
<sequence>MQHVWQTLQTGGLPGFKESGGINLKPVQQTANTIDFKKPSLFTQIKKNYPAYLFLLPKLILFVAFIAIPVVWAFVLSFQEYKIFGSEWAGLDNYIKVFKSNAFYDALGNTFLFTVVTVPFNVISALIIASLIHPLGKMAQSFFRGAFYLPTVTSMVIVAMVWRWMYNYDFGLFNYVLGWFGMDQVNWLGQSSTALWSLIIMQCLIPFGVGIILYLASMGSISNALYEAATIDGANSFQKWYRITLPLLKPSTLYLVLLSTIGSFQVFTQIIMMTGGGPGTSTETLVHLIYKTGFRDFEFGYAAAQSVVLFFIILVFSIIQFRVLRYDE</sequence>
<feature type="transmembrane region" description="Helical" evidence="7">
    <location>
        <begin position="111"/>
        <end position="133"/>
    </location>
</feature>
<feature type="transmembrane region" description="Helical" evidence="7">
    <location>
        <begin position="51"/>
        <end position="75"/>
    </location>
</feature>